<name>Q45852_CLOBU</name>
<sequence length="9" mass="1094">MARSRKKAF</sequence>
<organism evidence="1">
    <name type="scientific">Clostridium butyricum</name>
    <dbReference type="NCBI Taxonomy" id="1492"/>
    <lineage>
        <taxon>Bacteria</taxon>
        <taxon>Bacillati</taxon>
        <taxon>Bacillota</taxon>
        <taxon>Clostridia</taxon>
        <taxon>Eubacteriales</taxon>
        <taxon>Clostridiaceae</taxon>
        <taxon>Clostridium</taxon>
    </lineage>
</organism>
<evidence type="ECO:0000313" key="1">
    <source>
        <dbReference type="EMBL" id="AAA73864.1"/>
    </source>
</evidence>
<keyword evidence="1" id="KW-0808">Transferase</keyword>
<proteinExistence type="predicted"/>
<accession>Q45852</accession>
<protein>
    <submittedName>
        <fullName evidence="1">Chloramphenicol acetyltransferase (catB)</fullName>
    </submittedName>
</protein>
<dbReference type="GO" id="GO:0016740">
    <property type="term" value="F:transferase activity"/>
    <property type="evidence" value="ECO:0007669"/>
    <property type="project" value="UniProtKB-KW"/>
</dbReference>
<reference evidence="1" key="1">
    <citation type="journal article" date="1992" name="Antimicrob. Agents Chemother.">
        <title>Comparative sequence analysis of the catB gene from Clostridium butyricum.</title>
        <authorList>
            <person name="Huggins A.S."/>
            <person name="Bannam T.L."/>
            <person name="Rood J.I."/>
        </authorList>
    </citation>
    <scope>NUCLEOTIDE SEQUENCE</scope>
</reference>
<dbReference type="EMBL" id="M93113">
    <property type="protein sequence ID" value="AAA73864.1"/>
    <property type="molecule type" value="Genomic_DNA"/>
</dbReference>